<dbReference type="AlphaFoldDB" id="A0A4C1Z2D8"/>
<organism evidence="1 2">
    <name type="scientific">Eumeta variegata</name>
    <name type="common">Bagworm moth</name>
    <name type="synonym">Eumeta japonica</name>
    <dbReference type="NCBI Taxonomy" id="151549"/>
    <lineage>
        <taxon>Eukaryota</taxon>
        <taxon>Metazoa</taxon>
        <taxon>Ecdysozoa</taxon>
        <taxon>Arthropoda</taxon>
        <taxon>Hexapoda</taxon>
        <taxon>Insecta</taxon>
        <taxon>Pterygota</taxon>
        <taxon>Neoptera</taxon>
        <taxon>Endopterygota</taxon>
        <taxon>Lepidoptera</taxon>
        <taxon>Glossata</taxon>
        <taxon>Ditrysia</taxon>
        <taxon>Tineoidea</taxon>
        <taxon>Psychidae</taxon>
        <taxon>Oiketicinae</taxon>
        <taxon>Eumeta</taxon>
    </lineage>
</organism>
<accession>A0A4C1Z2D8</accession>
<evidence type="ECO:0000313" key="1">
    <source>
        <dbReference type="EMBL" id="GBP80765.1"/>
    </source>
</evidence>
<protein>
    <submittedName>
        <fullName evidence="1">Uncharacterized protein</fullName>
    </submittedName>
</protein>
<dbReference type="Proteomes" id="UP000299102">
    <property type="component" value="Unassembled WGS sequence"/>
</dbReference>
<gene>
    <name evidence="1" type="ORF">EVAR_56611_1</name>
</gene>
<dbReference type="EMBL" id="BGZK01001480">
    <property type="protein sequence ID" value="GBP80765.1"/>
    <property type="molecule type" value="Genomic_DNA"/>
</dbReference>
<comment type="caution">
    <text evidence="1">The sequence shown here is derived from an EMBL/GenBank/DDBJ whole genome shotgun (WGS) entry which is preliminary data.</text>
</comment>
<evidence type="ECO:0000313" key="2">
    <source>
        <dbReference type="Proteomes" id="UP000299102"/>
    </source>
</evidence>
<sequence>MIKDIYNMESETSIIHVRNRLQSTLCTDVASLLIGFVDERKGKLVNNFETERTRAPVTVDNSYITWRDSEKRDGKTWP</sequence>
<keyword evidence="2" id="KW-1185">Reference proteome</keyword>
<reference evidence="1 2" key="1">
    <citation type="journal article" date="2019" name="Commun. Biol.">
        <title>The bagworm genome reveals a unique fibroin gene that provides high tensile strength.</title>
        <authorList>
            <person name="Kono N."/>
            <person name="Nakamura H."/>
            <person name="Ohtoshi R."/>
            <person name="Tomita M."/>
            <person name="Numata K."/>
            <person name="Arakawa K."/>
        </authorList>
    </citation>
    <scope>NUCLEOTIDE SEQUENCE [LARGE SCALE GENOMIC DNA]</scope>
</reference>
<proteinExistence type="predicted"/>
<name>A0A4C1Z2D8_EUMVA</name>